<dbReference type="Proteomes" id="UP000777002">
    <property type="component" value="Unassembled WGS sequence"/>
</dbReference>
<dbReference type="InterPro" id="IPR045028">
    <property type="entry name" value="DinG/Rad3-like"/>
</dbReference>
<sequence>MNEQFSKAINYAFSPDGPLCKKIEGFKRRESQLQFARAVGEAIDNKSVAVVEAGTGTGKTFAYLVPAILSRSKTIVSTASKTLQDQLFTKDVGRICSALAIDADVAVLKGRANYICKERLERLVDNGLLPEADSFKRLKKILDFARVSTSGDKNEIAGIPEKDPLWPWVTSTKDNCLGKTKCPHYDDCFLNRARARAREADIVIVNHHLFMADLSLKDDTMAELLPDADLIILDEAHKLPDIGIDYFSDIFSLRELQDFSEEGRLIGKAYAAGVARWDDLFFEIKRAALNVHQTIHRGLGVELETEVEIASIEAFSETIKEPLDKLSEAVQAVLTAFKSVSAANEDCELFADRATDLSKRLDDWRVTLANPQAVKTVGGVPSVLWMRLTEQNVLFSNTPLSLAEPFTKARAKMKNAWVLTSATISTRKDDLTPDFSYFLGELGLSSDTATYTWESPFNFAYQARFYLPKGLPGVFDDNFSHELVEATWPLLQKTQGRAFFLCTSFRSMEAIANELRLRMGANFTLCVQGEAPKSELLERFKSSPNAVLVGSMSFWEGVDMKGDALQLVVIDKMPFAQFDTPVARAKKDWITQQGKNPFMNYQLPEMITTLRQGVGRLIRSENDFGVIVFGDNRLLQKRYGRVVLESLPAMIRTQEFARVYSFLDNPDEAY</sequence>
<evidence type="ECO:0000256" key="2">
    <source>
        <dbReference type="ARBA" id="ARBA00022801"/>
    </source>
</evidence>
<dbReference type="InterPro" id="IPR014001">
    <property type="entry name" value="Helicase_ATP-bd"/>
</dbReference>
<dbReference type="InterPro" id="IPR006555">
    <property type="entry name" value="ATP-dep_Helicase_C"/>
</dbReference>
<keyword evidence="6" id="KW-0347">Helicase</keyword>
<protein>
    <submittedName>
        <fullName evidence="6">ATP-dependent DNA helicase</fullName>
    </submittedName>
</protein>
<organism evidence="6 7">
    <name type="scientific">Parasutterella secunda</name>
    <dbReference type="NCBI Taxonomy" id="626947"/>
    <lineage>
        <taxon>Bacteria</taxon>
        <taxon>Pseudomonadati</taxon>
        <taxon>Pseudomonadota</taxon>
        <taxon>Betaproteobacteria</taxon>
        <taxon>Burkholderiales</taxon>
        <taxon>Sutterellaceae</taxon>
        <taxon>Parasutterella</taxon>
    </lineage>
</organism>
<keyword evidence="1" id="KW-0547">Nucleotide-binding</keyword>
<keyword evidence="2" id="KW-0378">Hydrolase</keyword>
<comment type="caution">
    <text evidence="6">The sequence shown here is derived from an EMBL/GenBank/DDBJ whole genome shotgun (WGS) entry which is preliminary data.</text>
</comment>
<evidence type="ECO:0000256" key="1">
    <source>
        <dbReference type="ARBA" id="ARBA00022741"/>
    </source>
</evidence>
<dbReference type="SMART" id="SM00487">
    <property type="entry name" value="DEXDc"/>
    <property type="match status" value="1"/>
</dbReference>
<gene>
    <name evidence="6" type="ORF">H5985_03640</name>
</gene>
<evidence type="ECO:0000256" key="3">
    <source>
        <dbReference type="ARBA" id="ARBA00022840"/>
    </source>
</evidence>
<evidence type="ECO:0000313" key="6">
    <source>
        <dbReference type="EMBL" id="MBM6928358.1"/>
    </source>
</evidence>
<dbReference type="Pfam" id="PF13307">
    <property type="entry name" value="Helicase_C_2"/>
    <property type="match status" value="1"/>
</dbReference>
<evidence type="ECO:0000256" key="4">
    <source>
        <dbReference type="ARBA" id="ARBA00038058"/>
    </source>
</evidence>
<dbReference type="PROSITE" id="PS51193">
    <property type="entry name" value="HELICASE_ATP_BIND_2"/>
    <property type="match status" value="1"/>
</dbReference>
<accession>A0ABS2GRE4</accession>
<dbReference type="InterPro" id="IPR014013">
    <property type="entry name" value="Helic_SF1/SF2_ATP-bd_DinG/Rad3"/>
</dbReference>
<dbReference type="EMBL" id="JACJKX010000004">
    <property type="protein sequence ID" value="MBM6928358.1"/>
    <property type="molecule type" value="Genomic_DNA"/>
</dbReference>
<dbReference type="InterPro" id="IPR027417">
    <property type="entry name" value="P-loop_NTPase"/>
</dbReference>
<dbReference type="SUPFAM" id="SSF52540">
    <property type="entry name" value="P-loop containing nucleoside triphosphate hydrolases"/>
    <property type="match status" value="2"/>
</dbReference>
<dbReference type="PANTHER" id="PTHR11472:SF34">
    <property type="entry name" value="REGULATOR OF TELOMERE ELONGATION HELICASE 1"/>
    <property type="match status" value="1"/>
</dbReference>
<name>A0ABS2GRE4_9BURK</name>
<dbReference type="RefSeq" id="WP_205049951.1">
    <property type="nucleotide sequence ID" value="NZ_JACJKX010000004.1"/>
</dbReference>
<dbReference type="Gene3D" id="3.40.50.300">
    <property type="entry name" value="P-loop containing nucleotide triphosphate hydrolases"/>
    <property type="match status" value="2"/>
</dbReference>
<reference evidence="6 7" key="1">
    <citation type="journal article" date="2021" name="Sci. Rep.">
        <title>The distribution of antibiotic resistance genes in chicken gut microbiota commensals.</title>
        <authorList>
            <person name="Juricova H."/>
            <person name="Matiasovicova J."/>
            <person name="Kubasova T."/>
            <person name="Cejkova D."/>
            <person name="Rychlik I."/>
        </authorList>
    </citation>
    <scope>NUCLEOTIDE SEQUENCE [LARGE SCALE GENOMIC DNA]</scope>
    <source>
        <strain evidence="6 7">An562</strain>
    </source>
</reference>
<feature type="domain" description="Helicase ATP-binding" evidence="5">
    <location>
        <begin position="18"/>
        <end position="303"/>
    </location>
</feature>
<dbReference type="PANTHER" id="PTHR11472">
    <property type="entry name" value="DNA REPAIR DEAD HELICASE RAD3/XP-D SUBFAMILY MEMBER"/>
    <property type="match status" value="1"/>
</dbReference>
<keyword evidence="7" id="KW-1185">Reference proteome</keyword>
<evidence type="ECO:0000259" key="5">
    <source>
        <dbReference type="PROSITE" id="PS51193"/>
    </source>
</evidence>
<dbReference type="SMART" id="SM00491">
    <property type="entry name" value="HELICc2"/>
    <property type="match status" value="1"/>
</dbReference>
<dbReference type="GO" id="GO:0004386">
    <property type="term" value="F:helicase activity"/>
    <property type="evidence" value="ECO:0007669"/>
    <property type="project" value="UniProtKB-KW"/>
</dbReference>
<keyword evidence="3" id="KW-0067">ATP-binding</keyword>
<comment type="similarity">
    <text evidence="4">Belongs to the helicase family. DinG subfamily.</text>
</comment>
<proteinExistence type="inferred from homology"/>
<evidence type="ECO:0000313" key="7">
    <source>
        <dbReference type="Proteomes" id="UP000777002"/>
    </source>
</evidence>